<proteinExistence type="predicted"/>
<sequence length="458" mass="52514">MVMSDGSYLMNEMACYLRADILKIILPDMPVVESNYQAQYSQYQLSLGDLNLVELVIYLPNDMLPADIETLGRTAFNAVNIWRKTHISRSIDSQLRSIDVLVLDIQRQIDIDIDIDTEHDVHNKSCKKNPVQPLAHSFTDSDLVQGSIVDTSASIQPLQAFGWHDWHIHLNKLKIPCELWRFLHYRLGHSQQDNKDHITNSENDIITRFLNVADFFAPAITIDNALIKYGLQNEPNSALIAMSLAQKTNSPTKQMYQQHMAQAAALWSQLSMQMLETVYKNPAAFKQKESLEKSSKADFSHWQQQILDESLFSRHELVRTLYKHPKQAQQLQQQGYVVHQHSYECLGRHYVLIFYGQDAEGKHGKSAIRPNLAKIALDVATRLPMAELHHVVVLGIDFIIEAEDAFMDIDLWIQPVNPMTQRERQLTKKVQQLQQSNQSNASEITEDNKKKAHSNHLS</sequence>
<name>Q1Q818_PSYCK</name>
<organism evidence="2 3">
    <name type="scientific">Psychrobacter cryohalolentis (strain ATCC BAA-1226 / DSM 17306 / VKM B-2378 / K5)</name>
    <dbReference type="NCBI Taxonomy" id="335284"/>
    <lineage>
        <taxon>Bacteria</taxon>
        <taxon>Pseudomonadati</taxon>
        <taxon>Pseudomonadota</taxon>
        <taxon>Gammaproteobacteria</taxon>
        <taxon>Moraxellales</taxon>
        <taxon>Moraxellaceae</taxon>
        <taxon>Psychrobacter</taxon>
    </lineage>
</organism>
<dbReference type="AlphaFoldDB" id="Q1Q818"/>
<feature type="region of interest" description="Disordered" evidence="1">
    <location>
        <begin position="431"/>
        <end position="458"/>
    </location>
</feature>
<protein>
    <submittedName>
        <fullName evidence="2">Uncharacterized protein</fullName>
    </submittedName>
</protein>
<reference evidence="2" key="1">
    <citation type="submission" date="2006-03" db="EMBL/GenBank/DDBJ databases">
        <title>Complete sequence of chromosome of Psychrobacter cryohalolentis K5.</title>
        <authorList>
            <consortium name="US DOE Joint Genome Institute"/>
            <person name="Copeland A."/>
            <person name="Lucas S."/>
            <person name="Lapidus A."/>
            <person name="Barry K."/>
            <person name="Detter J.C."/>
            <person name="Glavina del Rio T."/>
            <person name="Hammon N."/>
            <person name="Israni S."/>
            <person name="Dalin E."/>
            <person name="Tice H."/>
            <person name="Pitluck S."/>
            <person name="Brettin T."/>
            <person name="Bruce D."/>
            <person name="Han C."/>
            <person name="Tapia R."/>
            <person name="Sims D.R."/>
            <person name="Gilna P."/>
            <person name="Schmutz J."/>
            <person name="Larimer F."/>
            <person name="Land M."/>
            <person name="Hauser L."/>
            <person name="Kyrpides N."/>
            <person name="Kim E."/>
            <person name="Richardson P."/>
        </authorList>
    </citation>
    <scope>NUCLEOTIDE SEQUENCE</scope>
    <source>
        <strain evidence="2">K5</strain>
    </source>
</reference>
<dbReference type="KEGG" id="pcr:Pcryo_2408"/>
<evidence type="ECO:0000256" key="1">
    <source>
        <dbReference type="SAM" id="MobiDB-lite"/>
    </source>
</evidence>
<evidence type="ECO:0000313" key="2">
    <source>
        <dbReference type="EMBL" id="ABE76185.1"/>
    </source>
</evidence>
<gene>
    <name evidence="2" type="ordered locus">Pcryo_2408</name>
</gene>
<dbReference type="HOGENOM" id="CLU_618016_0_0_6"/>
<keyword evidence="3" id="KW-1185">Reference proteome</keyword>
<accession>Q1Q818</accession>
<feature type="compositionally biased region" description="Low complexity" evidence="1">
    <location>
        <begin position="431"/>
        <end position="440"/>
    </location>
</feature>
<dbReference type="EMBL" id="CP000323">
    <property type="protein sequence ID" value="ABE76185.1"/>
    <property type="molecule type" value="Genomic_DNA"/>
</dbReference>
<evidence type="ECO:0000313" key="3">
    <source>
        <dbReference type="Proteomes" id="UP000002425"/>
    </source>
</evidence>
<dbReference type="Proteomes" id="UP000002425">
    <property type="component" value="Chromosome"/>
</dbReference>